<sequence>MNSESPKWRTFLTRKLTVPSEVPALANMSLSDARSGLKMVPWSPVNAVSLWFF</sequence>
<name>A0ABU1UHP5_9MICC</name>
<feature type="non-terminal residue" evidence="1">
    <location>
        <position position="53"/>
    </location>
</feature>
<evidence type="ECO:0000313" key="1">
    <source>
        <dbReference type="EMBL" id="MDR7084656.1"/>
    </source>
</evidence>
<evidence type="ECO:0000313" key="2">
    <source>
        <dbReference type="Proteomes" id="UP001252243"/>
    </source>
</evidence>
<dbReference type="Proteomes" id="UP001252243">
    <property type="component" value="Unassembled WGS sequence"/>
</dbReference>
<organism evidence="1 2">
    <name type="scientific">Arthrobacter ginsengisoli</name>
    <dbReference type="NCBI Taxonomy" id="1356565"/>
    <lineage>
        <taxon>Bacteria</taxon>
        <taxon>Bacillati</taxon>
        <taxon>Actinomycetota</taxon>
        <taxon>Actinomycetes</taxon>
        <taxon>Micrococcales</taxon>
        <taxon>Micrococcaceae</taxon>
        <taxon>Arthrobacter</taxon>
    </lineage>
</organism>
<reference evidence="1 2" key="1">
    <citation type="submission" date="2023-07" db="EMBL/GenBank/DDBJ databases">
        <title>Sorghum-associated microbial communities from plants grown in Nebraska, USA.</title>
        <authorList>
            <person name="Schachtman D."/>
        </authorList>
    </citation>
    <scope>NUCLEOTIDE SEQUENCE [LARGE SCALE GENOMIC DNA]</scope>
    <source>
        <strain evidence="1 2">BE167</strain>
    </source>
</reference>
<comment type="caution">
    <text evidence="1">The sequence shown here is derived from an EMBL/GenBank/DDBJ whole genome shotgun (WGS) entry which is preliminary data.</text>
</comment>
<dbReference type="EMBL" id="JAVDVQ010000028">
    <property type="protein sequence ID" value="MDR7084656.1"/>
    <property type="molecule type" value="Genomic_DNA"/>
</dbReference>
<gene>
    <name evidence="1" type="ORF">J2X01_003972</name>
</gene>
<accession>A0ABU1UHP5</accession>
<proteinExistence type="predicted"/>
<keyword evidence="2" id="KW-1185">Reference proteome</keyword>
<protein>
    <submittedName>
        <fullName evidence="1">Uncharacterized protein</fullName>
    </submittedName>
</protein>